<dbReference type="PANTHER" id="PTHR33510">
    <property type="entry name" value="PROTEIN TIC 20-II, CHLOROPLASTIC"/>
    <property type="match status" value="1"/>
</dbReference>
<evidence type="ECO:0000256" key="5">
    <source>
        <dbReference type="ARBA" id="ARBA00023136"/>
    </source>
</evidence>
<evidence type="ECO:0000256" key="2">
    <source>
        <dbReference type="ARBA" id="ARBA00009596"/>
    </source>
</evidence>
<comment type="similarity">
    <text evidence="2">Belongs to the Tic20 family.</text>
</comment>
<keyword evidence="8" id="KW-1185">Reference proteome</keyword>
<feature type="transmembrane region" description="Helical" evidence="6">
    <location>
        <begin position="63"/>
        <end position="79"/>
    </location>
</feature>
<dbReference type="AlphaFoldDB" id="A0A1U7J8V5"/>
<evidence type="ECO:0000256" key="6">
    <source>
        <dbReference type="SAM" id="Phobius"/>
    </source>
</evidence>
<dbReference type="PANTHER" id="PTHR33510:SF5">
    <property type="entry name" value="PROTEIN TIC 20-II, CHLOROPLASTIC"/>
    <property type="match status" value="1"/>
</dbReference>
<keyword evidence="5 6" id="KW-0472">Membrane</keyword>
<dbReference type="GO" id="GO:0016020">
    <property type="term" value="C:membrane"/>
    <property type="evidence" value="ECO:0007669"/>
    <property type="project" value="UniProtKB-SubCell"/>
</dbReference>
<evidence type="ECO:0000313" key="8">
    <source>
        <dbReference type="Proteomes" id="UP000185557"/>
    </source>
</evidence>
<evidence type="ECO:0000313" key="7">
    <source>
        <dbReference type="EMBL" id="OKH49848.1"/>
    </source>
</evidence>
<feature type="transmembrane region" description="Helical" evidence="6">
    <location>
        <begin position="91"/>
        <end position="112"/>
    </location>
</feature>
<dbReference type="RefSeq" id="WP_073607087.1">
    <property type="nucleotide sequence ID" value="NZ_MRCG01000002.1"/>
</dbReference>
<keyword evidence="3 6" id="KW-0812">Transmembrane</keyword>
<gene>
    <name evidence="7" type="ORF">NIES30_03795</name>
</gene>
<accession>A0A1U7J8V5</accession>
<dbReference type="InterPro" id="IPR005691">
    <property type="entry name" value="Tic20"/>
</dbReference>
<reference evidence="7 8" key="1">
    <citation type="submission" date="2016-11" db="EMBL/GenBank/DDBJ databases">
        <title>Draft Genome Sequences of Nine Cyanobacterial Strains from Diverse Habitats.</title>
        <authorList>
            <person name="Zhu T."/>
            <person name="Hou S."/>
            <person name="Lu X."/>
            <person name="Hess W.R."/>
        </authorList>
    </citation>
    <scope>NUCLEOTIDE SEQUENCE [LARGE SCALE GENOMIC DNA]</scope>
    <source>
        <strain evidence="7 8">NIES-30</strain>
    </source>
</reference>
<feature type="transmembrane region" description="Helical" evidence="6">
    <location>
        <begin position="124"/>
        <end position="142"/>
    </location>
</feature>
<evidence type="ECO:0000256" key="3">
    <source>
        <dbReference type="ARBA" id="ARBA00022692"/>
    </source>
</evidence>
<evidence type="ECO:0000256" key="4">
    <source>
        <dbReference type="ARBA" id="ARBA00022989"/>
    </source>
</evidence>
<name>A0A1U7J8V5_9CYAN</name>
<evidence type="ECO:0000256" key="1">
    <source>
        <dbReference type="ARBA" id="ARBA00004141"/>
    </source>
</evidence>
<comment type="caution">
    <text evidence="7">The sequence shown here is derived from an EMBL/GenBank/DDBJ whole genome shotgun (WGS) entry which is preliminary data.</text>
</comment>
<proteinExistence type="inferred from homology"/>
<dbReference type="OrthoDB" id="558786at2"/>
<feature type="transmembrane region" description="Helical" evidence="6">
    <location>
        <begin position="15"/>
        <end position="32"/>
    </location>
</feature>
<feature type="transmembrane region" description="Helical" evidence="6">
    <location>
        <begin position="39"/>
        <end position="57"/>
    </location>
</feature>
<dbReference type="STRING" id="549789.NIES30_03795"/>
<sequence length="164" mass="18155">MTWSSSPNPTILDRILAALPYILPVTAGLPYGLQLISQFPVFGFLLLPLAPLIAVYGTLESTIPFFGLIVFFALILLVVRNENISRFIRFNTMQAILLSIILAVFSLILSLLDPSLFGELLFSTLSNMLFLGMLISVGYSLVQTFRGLYAEIPTISEAVHMQVR</sequence>
<dbReference type="EMBL" id="MRCG01000002">
    <property type="protein sequence ID" value="OKH49848.1"/>
    <property type="molecule type" value="Genomic_DNA"/>
</dbReference>
<organism evidence="7 8">
    <name type="scientific">Phormidium tenue NIES-30</name>
    <dbReference type="NCBI Taxonomy" id="549789"/>
    <lineage>
        <taxon>Bacteria</taxon>
        <taxon>Bacillati</taxon>
        <taxon>Cyanobacteriota</taxon>
        <taxon>Cyanophyceae</taxon>
        <taxon>Oscillatoriophycideae</taxon>
        <taxon>Oscillatoriales</taxon>
        <taxon>Oscillatoriaceae</taxon>
        <taxon>Phormidium</taxon>
    </lineage>
</organism>
<protein>
    <submittedName>
        <fullName evidence="7">Uncharacterized protein</fullName>
    </submittedName>
</protein>
<keyword evidence="4 6" id="KW-1133">Transmembrane helix</keyword>
<dbReference type="Proteomes" id="UP000185557">
    <property type="component" value="Unassembled WGS sequence"/>
</dbReference>
<dbReference type="Pfam" id="PF16166">
    <property type="entry name" value="TIC20"/>
    <property type="match status" value="1"/>
</dbReference>
<comment type="subcellular location">
    <subcellularLocation>
        <location evidence="1">Membrane</location>
        <topology evidence="1">Multi-pass membrane protein</topology>
    </subcellularLocation>
</comment>